<accession>J9GGS4</accession>
<organism evidence="1">
    <name type="scientific">gut metagenome</name>
    <dbReference type="NCBI Taxonomy" id="749906"/>
    <lineage>
        <taxon>unclassified sequences</taxon>
        <taxon>metagenomes</taxon>
        <taxon>organismal metagenomes</taxon>
    </lineage>
</organism>
<evidence type="ECO:0000313" key="1">
    <source>
        <dbReference type="EMBL" id="EJX06189.1"/>
    </source>
</evidence>
<proteinExistence type="predicted"/>
<sequence length="278" mass="32140">MMNAIAHFWHLWKARKLPTSALSSTKVGNTERMLRSLQQICAALPQGEAEVWLHTGRLQISLLWNPEEKSQETSGIYFLLNGQNEKVKYAEYEEENDLKVKAKTNSTREENSEKTNRQLNTLKKLLNYLQLHYAFRYNRLTDRTEYAVCSDIKTEGCKEDEQHELQYQPADNRALNSISLQVMQAGIPCWDRDIRRYVESADVPSYHPFTSYIENLPQWDGVDRVTPLARRVSDEEIWLNSFPSLDAGCHCSMDEHGRYAATCQQCGTTARQCAARLR</sequence>
<comment type="caution">
    <text evidence="1">The sequence shown here is derived from an EMBL/GenBank/DDBJ whole genome shotgun (WGS) entry which is preliminary data.</text>
</comment>
<dbReference type="EMBL" id="AMCI01001233">
    <property type="protein sequence ID" value="EJX06189.1"/>
    <property type="molecule type" value="Genomic_DNA"/>
</dbReference>
<protein>
    <submittedName>
        <fullName evidence="1">Uncharacterized protein</fullName>
    </submittedName>
</protein>
<dbReference type="PANTHER" id="PTHR34985">
    <property type="entry name" value="SLR0554 PROTEIN"/>
    <property type="match status" value="1"/>
</dbReference>
<dbReference type="PANTHER" id="PTHR34985:SF1">
    <property type="entry name" value="SLR0554 PROTEIN"/>
    <property type="match status" value="1"/>
</dbReference>
<name>J9GGS4_9ZZZZ</name>
<gene>
    <name evidence="1" type="ORF">EVA_05703</name>
</gene>
<reference evidence="1" key="1">
    <citation type="journal article" date="2012" name="PLoS ONE">
        <title>Gene sets for utilization of primary and secondary nutrition supplies in the distal gut of endangered iberian lynx.</title>
        <authorList>
            <person name="Alcaide M."/>
            <person name="Messina E."/>
            <person name="Richter M."/>
            <person name="Bargiela R."/>
            <person name="Peplies J."/>
            <person name="Huws S.A."/>
            <person name="Newbold C.J."/>
            <person name="Golyshin P.N."/>
            <person name="Simon M.A."/>
            <person name="Lopez G."/>
            <person name="Yakimov M.M."/>
            <person name="Ferrer M."/>
        </authorList>
    </citation>
    <scope>NUCLEOTIDE SEQUENCE</scope>
</reference>
<dbReference type="AlphaFoldDB" id="J9GGS4"/>